<keyword evidence="3" id="KW-0472">Membrane</keyword>
<sequence>MESIARLLPLLHLITAFLFVSKIANSVDSPPPPSCAAFDCGNGLTLSYPFHLQIHHPLSCGYPNLAISCTNRQPILHISNNPYAVQNLSISDNSIAVAYGGGESCPIASRAVSLDHSESDYSLLSYNNTGNKLVRFYYNCTVYPPSAAGIKCLQRGAKHSYAFLEGSEAESDWMRHCESSVIAPVIESAVDDLRNGSGNAVKLGFKLTWELVDRSCKVLMDGIVRYHDVSGEVSKSKTSQPNYVAIGSVIFGGVMLTLTVVLFFIKMKIGVQKFGFNRLPTTYGK</sequence>
<feature type="chain" id="PRO_5044815107" evidence="4">
    <location>
        <begin position="27"/>
        <end position="285"/>
    </location>
</feature>
<feature type="signal peptide" evidence="4">
    <location>
        <begin position="1"/>
        <end position="26"/>
    </location>
</feature>
<evidence type="ECO:0000256" key="3">
    <source>
        <dbReference type="SAM" id="Phobius"/>
    </source>
</evidence>
<dbReference type="PANTHER" id="PTHR33138">
    <property type="entry name" value="OS01G0690200 PROTEIN"/>
    <property type="match status" value="1"/>
</dbReference>
<keyword evidence="3" id="KW-0812">Transmembrane</keyword>
<reference evidence="6 7" key="1">
    <citation type="submission" date="2024-06" db="EMBL/GenBank/DDBJ databases">
        <title>A chromosome level genome sequence of Diviner's sage (Salvia divinorum).</title>
        <authorList>
            <person name="Ford S.A."/>
            <person name="Ro D.-K."/>
            <person name="Ness R.W."/>
            <person name="Phillips M.A."/>
        </authorList>
    </citation>
    <scope>NUCLEOTIDE SEQUENCE [LARGE SCALE GENOMIC DNA]</scope>
    <source>
        <strain evidence="6">SAF-2024a</strain>
        <tissue evidence="6">Leaf</tissue>
    </source>
</reference>
<evidence type="ECO:0000313" key="6">
    <source>
        <dbReference type="EMBL" id="KAL1548198.1"/>
    </source>
</evidence>
<evidence type="ECO:0000259" key="5">
    <source>
        <dbReference type="Pfam" id="PF13947"/>
    </source>
</evidence>
<keyword evidence="7" id="KW-1185">Reference proteome</keyword>
<dbReference type="InterPro" id="IPR025287">
    <property type="entry name" value="WAK_GUB"/>
</dbReference>
<dbReference type="AlphaFoldDB" id="A0ABD1GYR8"/>
<organism evidence="6 7">
    <name type="scientific">Salvia divinorum</name>
    <name type="common">Maria pastora</name>
    <name type="synonym">Diviner's sage</name>
    <dbReference type="NCBI Taxonomy" id="28513"/>
    <lineage>
        <taxon>Eukaryota</taxon>
        <taxon>Viridiplantae</taxon>
        <taxon>Streptophyta</taxon>
        <taxon>Embryophyta</taxon>
        <taxon>Tracheophyta</taxon>
        <taxon>Spermatophyta</taxon>
        <taxon>Magnoliopsida</taxon>
        <taxon>eudicotyledons</taxon>
        <taxon>Gunneridae</taxon>
        <taxon>Pentapetalae</taxon>
        <taxon>asterids</taxon>
        <taxon>lamiids</taxon>
        <taxon>Lamiales</taxon>
        <taxon>Lamiaceae</taxon>
        <taxon>Nepetoideae</taxon>
        <taxon>Mentheae</taxon>
        <taxon>Salviinae</taxon>
        <taxon>Salvia</taxon>
        <taxon>Salvia subgen. Calosphace</taxon>
    </lineage>
</organism>
<evidence type="ECO:0000313" key="7">
    <source>
        <dbReference type="Proteomes" id="UP001567538"/>
    </source>
</evidence>
<dbReference type="Pfam" id="PF13947">
    <property type="entry name" value="GUB_WAK_bind"/>
    <property type="match status" value="1"/>
</dbReference>
<dbReference type="Proteomes" id="UP001567538">
    <property type="component" value="Unassembled WGS sequence"/>
</dbReference>
<proteinExistence type="predicted"/>
<gene>
    <name evidence="6" type="ORF">AAHA92_16464</name>
</gene>
<comment type="caution">
    <text evidence="6">The sequence shown here is derived from an EMBL/GenBank/DDBJ whole genome shotgun (WGS) entry which is preliminary data.</text>
</comment>
<comment type="subcellular location">
    <subcellularLocation>
        <location evidence="1">Membrane</location>
        <topology evidence="1">Single-pass membrane protein</topology>
    </subcellularLocation>
</comment>
<dbReference type="PANTHER" id="PTHR33138:SF51">
    <property type="entry name" value="WALL-ASSOCIATED RECEPTOR KINASE GALACTURONAN-BINDING DOMAIN-CONTAINING PROTEIN"/>
    <property type="match status" value="1"/>
</dbReference>
<accession>A0ABD1GYR8</accession>
<dbReference type="GO" id="GO:0016020">
    <property type="term" value="C:membrane"/>
    <property type="evidence" value="ECO:0007669"/>
    <property type="project" value="UniProtKB-SubCell"/>
</dbReference>
<keyword evidence="3" id="KW-1133">Transmembrane helix</keyword>
<feature type="transmembrane region" description="Helical" evidence="3">
    <location>
        <begin position="243"/>
        <end position="265"/>
    </location>
</feature>
<dbReference type="EMBL" id="JBEAFC010000007">
    <property type="protein sequence ID" value="KAL1548198.1"/>
    <property type="molecule type" value="Genomic_DNA"/>
</dbReference>
<evidence type="ECO:0000256" key="2">
    <source>
        <dbReference type="ARBA" id="ARBA00022729"/>
    </source>
</evidence>
<protein>
    <submittedName>
        <fullName evidence="6">LEAF RUST 10 DISEASE-RESISTANCE LOCUS RECEPTOR-LIKE PROTEIN KINASE-like 1.2</fullName>
    </submittedName>
</protein>
<keyword evidence="2 4" id="KW-0732">Signal</keyword>
<evidence type="ECO:0000256" key="1">
    <source>
        <dbReference type="ARBA" id="ARBA00004167"/>
    </source>
</evidence>
<evidence type="ECO:0000256" key="4">
    <source>
        <dbReference type="SAM" id="SignalP"/>
    </source>
</evidence>
<feature type="domain" description="Wall-associated receptor kinase galacturonan-binding" evidence="5">
    <location>
        <begin position="35"/>
        <end position="98"/>
    </location>
</feature>
<name>A0ABD1GYR8_SALDI</name>